<evidence type="ECO:0000313" key="2">
    <source>
        <dbReference type="EMBL" id="KAK4826191.1"/>
    </source>
</evidence>
<gene>
    <name evidence="2" type="ORF">QYF61_006135</name>
</gene>
<keyword evidence="3" id="KW-1185">Reference proteome</keyword>
<reference evidence="2 3" key="1">
    <citation type="journal article" date="2023" name="J. Hered.">
        <title>Chromosome-level genome of the wood stork (Mycteria americana) provides insight into avian chromosome evolution.</title>
        <authorList>
            <person name="Flamio R. Jr."/>
            <person name="Ramstad K.M."/>
        </authorList>
    </citation>
    <scope>NUCLEOTIDE SEQUENCE [LARGE SCALE GENOMIC DNA]</scope>
    <source>
        <strain evidence="2">JAX WOST 10</strain>
    </source>
</reference>
<evidence type="ECO:0000256" key="1">
    <source>
        <dbReference type="SAM" id="MobiDB-lite"/>
    </source>
</evidence>
<dbReference type="EMBL" id="JAUNZN010000002">
    <property type="protein sequence ID" value="KAK4826191.1"/>
    <property type="molecule type" value="Genomic_DNA"/>
</dbReference>
<evidence type="ECO:0000313" key="3">
    <source>
        <dbReference type="Proteomes" id="UP001333110"/>
    </source>
</evidence>
<comment type="caution">
    <text evidence="2">The sequence shown here is derived from an EMBL/GenBank/DDBJ whole genome shotgun (WGS) entry which is preliminary data.</text>
</comment>
<organism evidence="2 3">
    <name type="scientific">Mycteria americana</name>
    <name type="common">Wood stork</name>
    <dbReference type="NCBI Taxonomy" id="33587"/>
    <lineage>
        <taxon>Eukaryota</taxon>
        <taxon>Metazoa</taxon>
        <taxon>Chordata</taxon>
        <taxon>Craniata</taxon>
        <taxon>Vertebrata</taxon>
        <taxon>Euteleostomi</taxon>
        <taxon>Archelosauria</taxon>
        <taxon>Archosauria</taxon>
        <taxon>Dinosauria</taxon>
        <taxon>Saurischia</taxon>
        <taxon>Theropoda</taxon>
        <taxon>Coelurosauria</taxon>
        <taxon>Aves</taxon>
        <taxon>Neognathae</taxon>
        <taxon>Neoaves</taxon>
        <taxon>Aequornithes</taxon>
        <taxon>Ciconiiformes</taxon>
        <taxon>Ciconiidae</taxon>
        <taxon>Mycteria</taxon>
    </lineage>
</organism>
<dbReference type="Proteomes" id="UP001333110">
    <property type="component" value="Unassembled WGS sequence"/>
</dbReference>
<sequence>MKAHKKLGGGTANLAKGLFHTIWRQAQYRNWGSWLGGSDLCSGTGWASVDSSRLSVSHNKNKLLFSLFHMPFLIAFPPVSLSSSLGRGNKLKLVLSNNLPDQPSKLAKQNRKWARNQDDTLKIFSKVYSSSALGLGTLKFSYSEGRKNFNFTGTSPLALDIFRNLLDNNIRLPVLCRVHKKLGGGTAKTVDPNWPKGYSIPYDVRLSIETGGELAGGQQSLLGDWLGISRQVAKQPQFPQPLLIRLLLQTLPQLRCPSLHTLQPLNVSLVVRGPKPNTGFEVRPHQCRVQGDDHIKRSRICGRQLYENYKKYECSADNTKENSTHWLGSADNRGPLEDNSWGRQTCVLRLHGCSHQLCGQVNKCLRKGPTTQKQKCCGLTPASSEAPPRRSLTPCRWDGGENRKSKSPCPSCTEDPREDPVPQVGSQHSRVEGQNHLPQPTGHASLDAAQDMAGFLGCERTLPAHVQLFIHQYPQVLLHRAALNPFIPQPVLILGVAPTQVQDLELGLLEPHEVHMGPLLELVQVPLDGIPSLRRVNCTSQLGVICKFAEGALDPTAWVIDEDIKQYWS</sequence>
<proteinExistence type="predicted"/>
<feature type="region of interest" description="Disordered" evidence="1">
    <location>
        <begin position="371"/>
        <end position="443"/>
    </location>
</feature>
<accession>A0AAN7PNW8</accession>
<protein>
    <submittedName>
        <fullName evidence="2">Uncharacterized protein</fullName>
    </submittedName>
</protein>
<dbReference type="AlphaFoldDB" id="A0AAN7PNW8"/>
<name>A0AAN7PNW8_MYCAM</name>